<dbReference type="InterPro" id="IPR031857">
    <property type="entry name" value="Integrase_SSV1_C"/>
</dbReference>
<protein>
    <recommendedName>
        <fullName evidence="1">Integrase SSV1 C-terminal domain-containing protein</fullName>
    </recommendedName>
</protein>
<gene>
    <name evidence="2" type="ORF">PABY_10080</name>
</gene>
<evidence type="ECO:0000259" key="1">
    <source>
        <dbReference type="Pfam" id="PF16795"/>
    </source>
</evidence>
<proteinExistence type="predicted"/>
<evidence type="ECO:0000313" key="2">
    <source>
        <dbReference type="EMBL" id="BES81441.1"/>
    </source>
</evidence>
<reference evidence="2 3" key="1">
    <citation type="submission" date="2023-09" db="EMBL/GenBank/DDBJ databases">
        <title>Pyrofollis japonicus gen. nov. sp. nov., a novel member of the family Pyrodictiaceae isolated from the Iheya North hydrothermal field.</title>
        <authorList>
            <person name="Miyazaki U."/>
            <person name="Sanari M."/>
            <person name="Tame A."/>
            <person name="Kitajima M."/>
            <person name="Okamoto A."/>
            <person name="Sawayama S."/>
            <person name="Miyazaki J."/>
            <person name="Takai K."/>
            <person name="Nakagawa S."/>
        </authorList>
    </citation>
    <scope>NUCLEOTIDE SEQUENCE [LARGE SCALE GENOMIC DNA]</scope>
    <source>
        <strain evidence="2 3">AV2</strain>
    </source>
</reference>
<dbReference type="Proteomes" id="UP001341135">
    <property type="component" value="Chromosome"/>
</dbReference>
<feature type="domain" description="Integrase SSV1 C-terminal" evidence="1">
    <location>
        <begin position="6"/>
        <end position="180"/>
    </location>
</feature>
<dbReference type="Pfam" id="PF16795">
    <property type="entry name" value="Phage_integr_3"/>
    <property type="match status" value="1"/>
</dbReference>
<dbReference type="EMBL" id="AP028907">
    <property type="protein sequence ID" value="BES81441.1"/>
    <property type="molecule type" value="Genomic_DNA"/>
</dbReference>
<sequence>MRPYPIELEDVRKMLEYLKDRHKVYYTVYRVMLESGARFEHVLRMIETWSPRERVEIPGTNIVTRRLVCFDDKGFCRYYMGLREGTKPCEWVYFSTETLELLGQVAPRHINRHQVRKYAERHNLVLPKYMRKVSWRLMVKAMSRETARFIQSRLGELRISEARYEDLLSEADQQYPAYLKLLEETLSPSISKV</sequence>
<dbReference type="InterPro" id="IPR013762">
    <property type="entry name" value="Integrase-like_cat_sf"/>
</dbReference>
<name>A0ABM8IV57_9CREN</name>
<accession>A0ABM8IV57</accession>
<keyword evidence="3" id="KW-1185">Reference proteome</keyword>
<dbReference type="Gene3D" id="1.10.443.10">
    <property type="entry name" value="Intergrase catalytic core"/>
    <property type="match status" value="1"/>
</dbReference>
<organism evidence="2 3">
    <name type="scientific">Pyrodictium abyssi</name>
    <dbReference type="NCBI Taxonomy" id="54256"/>
    <lineage>
        <taxon>Archaea</taxon>
        <taxon>Thermoproteota</taxon>
        <taxon>Thermoprotei</taxon>
        <taxon>Desulfurococcales</taxon>
        <taxon>Pyrodictiaceae</taxon>
        <taxon>Pyrodictium</taxon>
    </lineage>
</organism>
<evidence type="ECO:0000313" key="3">
    <source>
        <dbReference type="Proteomes" id="UP001341135"/>
    </source>
</evidence>